<reference evidence="1 2" key="1">
    <citation type="journal article" date="2018" name="Sci. Rep.">
        <title>Genomic signatures of local adaptation to the degree of environmental predictability in rotifers.</title>
        <authorList>
            <person name="Franch-Gras L."/>
            <person name="Hahn C."/>
            <person name="Garcia-Roger E.M."/>
            <person name="Carmona M.J."/>
            <person name="Serra M."/>
            <person name="Gomez A."/>
        </authorList>
    </citation>
    <scope>NUCLEOTIDE SEQUENCE [LARGE SCALE GENOMIC DNA]</scope>
    <source>
        <strain evidence="1">HYR1</strain>
    </source>
</reference>
<keyword evidence="2" id="KW-1185">Reference proteome</keyword>
<dbReference type="Proteomes" id="UP000276133">
    <property type="component" value="Unassembled WGS sequence"/>
</dbReference>
<dbReference type="AlphaFoldDB" id="A0A3M7QXX6"/>
<evidence type="ECO:0000313" key="1">
    <source>
        <dbReference type="EMBL" id="RNA16176.1"/>
    </source>
</evidence>
<dbReference type="EMBL" id="REGN01004781">
    <property type="protein sequence ID" value="RNA16176.1"/>
    <property type="molecule type" value="Genomic_DNA"/>
</dbReference>
<organism evidence="1 2">
    <name type="scientific">Brachionus plicatilis</name>
    <name type="common">Marine rotifer</name>
    <name type="synonym">Brachionus muelleri</name>
    <dbReference type="NCBI Taxonomy" id="10195"/>
    <lineage>
        <taxon>Eukaryota</taxon>
        <taxon>Metazoa</taxon>
        <taxon>Spiralia</taxon>
        <taxon>Gnathifera</taxon>
        <taxon>Rotifera</taxon>
        <taxon>Eurotatoria</taxon>
        <taxon>Monogononta</taxon>
        <taxon>Pseudotrocha</taxon>
        <taxon>Ploima</taxon>
        <taxon>Brachionidae</taxon>
        <taxon>Brachionus</taxon>
    </lineage>
</organism>
<comment type="caution">
    <text evidence="1">The sequence shown here is derived from an EMBL/GenBank/DDBJ whole genome shotgun (WGS) entry which is preliminary data.</text>
</comment>
<name>A0A3M7QXX6_BRAPC</name>
<sequence>MKVTEYAMGINANNFMMNSKSRKVEEKSLNFSATSLTSCRTSQVIWLACGSIAAYNRSLTDHQLQQFNYQQPTMYTIQTMKSSWNSLNEYIIWNDSMHEIEITNKTWKLSICSQTF</sequence>
<evidence type="ECO:0000313" key="2">
    <source>
        <dbReference type="Proteomes" id="UP000276133"/>
    </source>
</evidence>
<gene>
    <name evidence="1" type="ORF">BpHYR1_048782</name>
</gene>
<proteinExistence type="predicted"/>
<protein>
    <submittedName>
        <fullName evidence="1">Uncharacterized protein</fullName>
    </submittedName>
</protein>
<accession>A0A3M7QXX6</accession>